<dbReference type="Proteomes" id="UP001174909">
    <property type="component" value="Unassembled WGS sequence"/>
</dbReference>
<dbReference type="Pfam" id="PF13385">
    <property type="entry name" value="Laminin_G_3"/>
    <property type="match status" value="1"/>
</dbReference>
<dbReference type="SUPFAM" id="SSF49899">
    <property type="entry name" value="Concanavalin A-like lectins/glucanases"/>
    <property type="match status" value="1"/>
</dbReference>
<protein>
    <recommendedName>
        <fullName evidence="3">LamG-like jellyroll fold domain-containing protein</fullName>
    </recommendedName>
</protein>
<evidence type="ECO:0000256" key="2">
    <source>
        <dbReference type="ARBA" id="ARBA00023157"/>
    </source>
</evidence>
<gene>
    <name evidence="4" type="ORF">GBAR_LOCUS23714</name>
</gene>
<accession>A0AA35T875</accession>
<name>A0AA35T875_GEOBA</name>
<keyword evidence="2" id="KW-1015">Disulfide bond</keyword>
<dbReference type="EMBL" id="CASHTH010003283">
    <property type="protein sequence ID" value="CAI8042768.1"/>
    <property type="molecule type" value="Genomic_DNA"/>
</dbReference>
<evidence type="ECO:0000256" key="1">
    <source>
        <dbReference type="ARBA" id="ARBA00022729"/>
    </source>
</evidence>
<reference evidence="4" key="1">
    <citation type="submission" date="2023-03" db="EMBL/GenBank/DDBJ databases">
        <authorList>
            <person name="Steffen K."/>
            <person name="Cardenas P."/>
        </authorList>
    </citation>
    <scope>NUCLEOTIDE SEQUENCE</scope>
</reference>
<evidence type="ECO:0000259" key="3">
    <source>
        <dbReference type="SMART" id="SM00560"/>
    </source>
</evidence>
<dbReference type="InterPro" id="IPR006558">
    <property type="entry name" value="LamG-like"/>
</dbReference>
<evidence type="ECO:0000313" key="5">
    <source>
        <dbReference type="Proteomes" id="UP001174909"/>
    </source>
</evidence>
<keyword evidence="1" id="KW-0732">Signal</keyword>
<keyword evidence="5" id="KW-1185">Reference proteome</keyword>
<sequence length="174" mass="19260">MGEDIFFPSVTMEAIIKPTLGTRNPIYDKYNYGIQLLDNDNVGIWIRADTANAAKHWPSAYVPFPTDGEWHHVVGVVENKKSVRIYLDGELKKTTPAPDPISIAYGAAQKPTIAYTQHLGGIWYAGAIDEVAIFEGALSDADVRRLHTLALAIEYTGKLAVTWGTLKQSMIERN</sequence>
<dbReference type="AlphaFoldDB" id="A0AA35T875"/>
<comment type="caution">
    <text evidence="4">The sequence shown here is derived from an EMBL/GenBank/DDBJ whole genome shotgun (WGS) entry which is preliminary data.</text>
</comment>
<dbReference type="Gene3D" id="2.60.120.200">
    <property type="match status" value="1"/>
</dbReference>
<proteinExistence type="predicted"/>
<feature type="domain" description="LamG-like jellyroll fold" evidence="3">
    <location>
        <begin position="8"/>
        <end position="141"/>
    </location>
</feature>
<dbReference type="InterPro" id="IPR013320">
    <property type="entry name" value="ConA-like_dom_sf"/>
</dbReference>
<dbReference type="SMART" id="SM00560">
    <property type="entry name" value="LamGL"/>
    <property type="match status" value="1"/>
</dbReference>
<evidence type="ECO:0000313" key="4">
    <source>
        <dbReference type="EMBL" id="CAI8042768.1"/>
    </source>
</evidence>
<organism evidence="4 5">
    <name type="scientific">Geodia barretti</name>
    <name type="common">Barrett's horny sponge</name>
    <dbReference type="NCBI Taxonomy" id="519541"/>
    <lineage>
        <taxon>Eukaryota</taxon>
        <taxon>Metazoa</taxon>
        <taxon>Porifera</taxon>
        <taxon>Demospongiae</taxon>
        <taxon>Heteroscleromorpha</taxon>
        <taxon>Tetractinellida</taxon>
        <taxon>Astrophorina</taxon>
        <taxon>Geodiidae</taxon>
        <taxon>Geodia</taxon>
    </lineage>
</organism>